<evidence type="ECO:0000313" key="8">
    <source>
        <dbReference type="Proteomes" id="UP000298390"/>
    </source>
</evidence>
<evidence type="ECO:0000259" key="5">
    <source>
        <dbReference type="PROSITE" id="PS50865"/>
    </source>
</evidence>
<evidence type="ECO:0000313" key="6">
    <source>
        <dbReference type="EMBL" id="KAH9838731.1"/>
    </source>
</evidence>
<sequence length="234" mass="26696">MAPPKPKVTLHKCNTCYASGTEKTLQKCARCRAAKYCSKECQRADWPKHKRSCQYNAELESALKEHDATPFGLLERLLLPNGISLHELDQRLEKWVRWQHPTLMWATIHALRLPDDLARARTHVLHVRLQARADHADATAKFFRVLDASVVPVADALAFREPWPASLAALRDMQEDSETMGRGRIAACMVECDRLAVQTVPFGSIRNLKYPVELRWKEALIQDVESGKKHIRRA</sequence>
<dbReference type="STRING" id="34475.A0A4Y9XV79"/>
<proteinExistence type="predicted"/>
<dbReference type="PANTHER" id="PTHR10237">
    <property type="entry name" value="DEFORMED EPIDERMAL AUTOREGULATORY FACTOR 1 HOMOLOG SUPPRESSIN"/>
    <property type="match status" value="1"/>
</dbReference>
<dbReference type="GO" id="GO:0005634">
    <property type="term" value="C:nucleus"/>
    <property type="evidence" value="ECO:0007669"/>
    <property type="project" value="TreeGrafter"/>
</dbReference>
<evidence type="ECO:0000256" key="4">
    <source>
        <dbReference type="PROSITE-ProRule" id="PRU00134"/>
    </source>
</evidence>
<keyword evidence="2 4" id="KW-0863">Zinc-finger</keyword>
<protein>
    <recommendedName>
        <fullName evidence="5">MYND-type domain-containing protein</fullName>
    </recommendedName>
</protein>
<dbReference type="Pfam" id="PF01753">
    <property type="entry name" value="zf-MYND"/>
    <property type="match status" value="1"/>
</dbReference>
<dbReference type="Gene3D" id="6.10.140.2220">
    <property type="match status" value="1"/>
</dbReference>
<keyword evidence="3" id="KW-0862">Zinc</keyword>
<dbReference type="InterPro" id="IPR024119">
    <property type="entry name" value="TF_DEAF-1"/>
</dbReference>
<evidence type="ECO:0000256" key="3">
    <source>
        <dbReference type="ARBA" id="ARBA00022833"/>
    </source>
</evidence>
<dbReference type="InterPro" id="IPR002893">
    <property type="entry name" value="Znf_MYND"/>
</dbReference>
<dbReference type="PROSITE" id="PS50865">
    <property type="entry name" value="ZF_MYND_2"/>
    <property type="match status" value="1"/>
</dbReference>
<dbReference type="EMBL" id="SEKV01000752">
    <property type="protein sequence ID" value="TFY53985.1"/>
    <property type="molecule type" value="Genomic_DNA"/>
</dbReference>
<reference evidence="6 9" key="2">
    <citation type="journal article" date="2021" name="Environ. Microbiol.">
        <title>Gene family expansions and transcriptome signatures uncover fungal adaptations to wood decay.</title>
        <authorList>
            <person name="Hage H."/>
            <person name="Miyauchi S."/>
            <person name="Viragh M."/>
            <person name="Drula E."/>
            <person name="Min B."/>
            <person name="Chaduli D."/>
            <person name="Navarro D."/>
            <person name="Favel A."/>
            <person name="Norest M."/>
            <person name="Lesage-Meessen L."/>
            <person name="Balint B."/>
            <person name="Merenyi Z."/>
            <person name="de Eugenio L."/>
            <person name="Morin E."/>
            <person name="Martinez A.T."/>
            <person name="Baldrian P."/>
            <person name="Stursova M."/>
            <person name="Martinez M.J."/>
            <person name="Novotny C."/>
            <person name="Magnuson J.K."/>
            <person name="Spatafora J.W."/>
            <person name="Maurice S."/>
            <person name="Pangilinan J."/>
            <person name="Andreopoulos W."/>
            <person name="LaButti K."/>
            <person name="Hundley H."/>
            <person name="Na H."/>
            <person name="Kuo A."/>
            <person name="Barry K."/>
            <person name="Lipzen A."/>
            <person name="Henrissat B."/>
            <person name="Riley R."/>
            <person name="Ahrendt S."/>
            <person name="Nagy L.G."/>
            <person name="Grigoriev I.V."/>
            <person name="Martin F."/>
            <person name="Rosso M.N."/>
        </authorList>
    </citation>
    <scope>NUCLEOTIDE SEQUENCE [LARGE SCALE GENOMIC DNA]</scope>
    <source>
        <strain evidence="6 9">CIRM-BRFM 1785</strain>
    </source>
</reference>
<dbReference type="RefSeq" id="XP_047780646.1">
    <property type="nucleotide sequence ID" value="XM_047927329.1"/>
</dbReference>
<organism evidence="7 8">
    <name type="scientific">Rhodofomes roseus</name>
    <dbReference type="NCBI Taxonomy" id="34475"/>
    <lineage>
        <taxon>Eukaryota</taxon>
        <taxon>Fungi</taxon>
        <taxon>Dikarya</taxon>
        <taxon>Basidiomycota</taxon>
        <taxon>Agaricomycotina</taxon>
        <taxon>Agaricomycetes</taxon>
        <taxon>Polyporales</taxon>
        <taxon>Rhodofomes</taxon>
    </lineage>
</organism>
<name>A0A4Y9XV79_9APHY</name>
<reference evidence="7 8" key="1">
    <citation type="submission" date="2019-01" db="EMBL/GenBank/DDBJ databases">
        <title>Genome sequencing of the rare red list fungi Fomitopsis rosea.</title>
        <authorList>
            <person name="Buettner E."/>
            <person name="Kellner H."/>
        </authorList>
    </citation>
    <scope>NUCLEOTIDE SEQUENCE [LARGE SCALE GENOMIC DNA]</scope>
    <source>
        <strain evidence="7 8">DSM 105464</strain>
    </source>
</reference>
<gene>
    <name evidence="6" type="ORF">C8Q71DRAFT_856660</name>
    <name evidence="7" type="ORF">EVJ58_g9133</name>
</gene>
<keyword evidence="1" id="KW-0479">Metal-binding</keyword>
<comment type="caution">
    <text evidence="7">The sequence shown here is derived from an EMBL/GenBank/DDBJ whole genome shotgun (WGS) entry which is preliminary data.</text>
</comment>
<evidence type="ECO:0000256" key="2">
    <source>
        <dbReference type="ARBA" id="ARBA00022771"/>
    </source>
</evidence>
<dbReference type="SUPFAM" id="SSF144232">
    <property type="entry name" value="HIT/MYND zinc finger-like"/>
    <property type="match status" value="1"/>
</dbReference>
<accession>A0A4Y9XV79</accession>
<keyword evidence="9" id="KW-1185">Reference proteome</keyword>
<evidence type="ECO:0000313" key="9">
    <source>
        <dbReference type="Proteomes" id="UP000814176"/>
    </source>
</evidence>
<dbReference type="OrthoDB" id="432970at2759"/>
<feature type="domain" description="MYND-type" evidence="5">
    <location>
        <begin position="13"/>
        <end position="53"/>
    </location>
</feature>
<evidence type="ECO:0000313" key="7">
    <source>
        <dbReference type="EMBL" id="TFY53985.1"/>
    </source>
</evidence>
<dbReference type="GO" id="GO:0008270">
    <property type="term" value="F:zinc ion binding"/>
    <property type="evidence" value="ECO:0007669"/>
    <property type="project" value="UniProtKB-KW"/>
</dbReference>
<dbReference type="Proteomes" id="UP000814176">
    <property type="component" value="Unassembled WGS sequence"/>
</dbReference>
<dbReference type="GeneID" id="72008061"/>
<dbReference type="EMBL" id="JADCUA010000007">
    <property type="protein sequence ID" value="KAH9838731.1"/>
    <property type="molecule type" value="Genomic_DNA"/>
</dbReference>
<dbReference type="Proteomes" id="UP000298390">
    <property type="component" value="Unassembled WGS sequence"/>
</dbReference>
<dbReference type="AlphaFoldDB" id="A0A4Y9XV79"/>
<dbReference type="GO" id="GO:0000981">
    <property type="term" value="F:DNA-binding transcription factor activity, RNA polymerase II-specific"/>
    <property type="evidence" value="ECO:0007669"/>
    <property type="project" value="TreeGrafter"/>
</dbReference>
<dbReference type="PANTHER" id="PTHR10237:SF14">
    <property type="entry name" value="MYND-TYPE DOMAIN-CONTAINING PROTEIN"/>
    <property type="match status" value="1"/>
</dbReference>
<evidence type="ECO:0000256" key="1">
    <source>
        <dbReference type="ARBA" id="ARBA00022723"/>
    </source>
</evidence>